<evidence type="ECO:0000259" key="17">
    <source>
        <dbReference type="Pfam" id="PF08453"/>
    </source>
</evidence>
<keyword evidence="12" id="KW-0865">Zymogen</keyword>
<keyword evidence="7" id="KW-0479">Metal-binding</keyword>
<dbReference type="PRINTS" id="PR00931">
    <property type="entry name" value="MICOLLPTASE"/>
</dbReference>
<feature type="chain" id="PRO_5022741650" description="microbial collagenase" evidence="15">
    <location>
        <begin position="30"/>
        <end position="746"/>
    </location>
</feature>
<keyword evidence="9" id="KW-0378">Hydrolase</keyword>
<feature type="region of interest" description="Disordered" evidence="14">
    <location>
        <begin position="33"/>
        <end position="65"/>
    </location>
</feature>
<comment type="cofactor">
    <cofactor evidence="2">
        <name>Zn(2+)</name>
        <dbReference type="ChEBI" id="CHEBI:29105"/>
    </cofactor>
</comment>
<dbReference type="Pfam" id="PF08453">
    <property type="entry name" value="Peptidase_M9_N"/>
    <property type="match status" value="1"/>
</dbReference>
<evidence type="ECO:0000256" key="10">
    <source>
        <dbReference type="ARBA" id="ARBA00022833"/>
    </source>
</evidence>
<evidence type="ECO:0000256" key="8">
    <source>
        <dbReference type="ARBA" id="ARBA00022729"/>
    </source>
</evidence>
<keyword evidence="6" id="KW-0645">Protease</keyword>
<feature type="domain" description="Peptidase M9 collagenase N-terminal" evidence="17">
    <location>
        <begin position="83"/>
        <end position="264"/>
    </location>
</feature>
<evidence type="ECO:0000256" key="11">
    <source>
        <dbReference type="ARBA" id="ARBA00023049"/>
    </source>
</evidence>
<keyword evidence="10" id="KW-0862">Zinc</keyword>
<keyword evidence="11" id="KW-0482">Metalloprotease</keyword>
<proteinExistence type="predicted"/>
<comment type="catalytic activity">
    <reaction evidence="1">
        <text>Digestion of native collagen in the triple helical region at Xaa-|-Gly bonds. With synthetic peptides, a preference is shown for Gly at P3 and P1', Pro and Ala at P2 and P2', and hydroxyproline, Ala or Arg at P3'.</text>
        <dbReference type="EC" id="3.4.24.3"/>
    </reaction>
</comment>
<feature type="domain" description="Peptidase C-terminal archaeal/bacterial" evidence="16">
    <location>
        <begin position="660"/>
        <end position="728"/>
    </location>
</feature>
<evidence type="ECO:0000256" key="5">
    <source>
        <dbReference type="ARBA" id="ARBA00022525"/>
    </source>
</evidence>
<dbReference type="GO" id="GO:0004222">
    <property type="term" value="F:metalloendopeptidase activity"/>
    <property type="evidence" value="ECO:0007669"/>
    <property type="project" value="UniProtKB-EC"/>
</dbReference>
<comment type="caution">
    <text evidence="18">The sequence shown here is derived from an EMBL/GenBank/DDBJ whole genome shotgun (WGS) entry which is preliminary data.</text>
</comment>
<dbReference type="PANTHER" id="PTHR13062">
    <property type="entry name" value="COLLAGENASE"/>
    <property type="match status" value="1"/>
</dbReference>
<evidence type="ECO:0000256" key="15">
    <source>
        <dbReference type="SAM" id="SignalP"/>
    </source>
</evidence>
<dbReference type="GO" id="GO:0008270">
    <property type="term" value="F:zinc ion binding"/>
    <property type="evidence" value="ECO:0007669"/>
    <property type="project" value="InterPro"/>
</dbReference>
<dbReference type="PANTHER" id="PTHR13062:SF9">
    <property type="entry name" value="MICROBIAL COLLAGENASE"/>
    <property type="match status" value="1"/>
</dbReference>
<keyword evidence="5" id="KW-0964">Secreted</keyword>
<dbReference type="AlphaFoldDB" id="A0A511HIR6"/>
<evidence type="ECO:0000256" key="14">
    <source>
        <dbReference type="SAM" id="MobiDB-lite"/>
    </source>
</evidence>
<evidence type="ECO:0000256" key="1">
    <source>
        <dbReference type="ARBA" id="ARBA00000424"/>
    </source>
</evidence>
<organism evidence="18 21">
    <name type="scientific">Myxococcus virescens</name>
    <dbReference type="NCBI Taxonomy" id="83456"/>
    <lineage>
        <taxon>Bacteria</taxon>
        <taxon>Pseudomonadati</taxon>
        <taxon>Myxococcota</taxon>
        <taxon>Myxococcia</taxon>
        <taxon>Myxococcales</taxon>
        <taxon>Cystobacterineae</taxon>
        <taxon>Myxococcaceae</taxon>
        <taxon>Myxococcus</taxon>
    </lineage>
</organism>
<dbReference type="InterPro" id="IPR002169">
    <property type="entry name" value="Peptidase_M9A/M9B"/>
</dbReference>
<evidence type="ECO:0000313" key="21">
    <source>
        <dbReference type="Proteomes" id="UP000321224"/>
    </source>
</evidence>
<evidence type="ECO:0000256" key="2">
    <source>
        <dbReference type="ARBA" id="ARBA00001947"/>
    </source>
</evidence>
<evidence type="ECO:0000256" key="4">
    <source>
        <dbReference type="ARBA" id="ARBA00012653"/>
    </source>
</evidence>
<evidence type="ECO:0000259" key="16">
    <source>
        <dbReference type="Pfam" id="PF04151"/>
    </source>
</evidence>
<evidence type="ECO:0000256" key="3">
    <source>
        <dbReference type="ARBA" id="ARBA00004613"/>
    </source>
</evidence>
<dbReference type="GO" id="GO:0005576">
    <property type="term" value="C:extracellular region"/>
    <property type="evidence" value="ECO:0007669"/>
    <property type="project" value="UniProtKB-SubCell"/>
</dbReference>
<dbReference type="InterPro" id="IPR007280">
    <property type="entry name" value="Peptidase_C_arc/bac"/>
</dbReference>
<dbReference type="RefSeq" id="WP_090493602.1">
    <property type="nucleotide sequence ID" value="NZ_BJVY01000034.1"/>
</dbReference>
<dbReference type="EMBL" id="FNAJ01000014">
    <property type="protein sequence ID" value="SDE89972.1"/>
    <property type="molecule type" value="Genomic_DNA"/>
</dbReference>
<dbReference type="EC" id="3.4.24.3" evidence="4"/>
<dbReference type="Gene3D" id="2.60.120.380">
    <property type="match status" value="1"/>
</dbReference>
<evidence type="ECO:0000256" key="12">
    <source>
        <dbReference type="ARBA" id="ARBA00023145"/>
    </source>
</evidence>
<evidence type="ECO:0000256" key="9">
    <source>
        <dbReference type="ARBA" id="ARBA00022801"/>
    </source>
</evidence>
<evidence type="ECO:0000313" key="20">
    <source>
        <dbReference type="Proteomes" id="UP000198717"/>
    </source>
</evidence>
<accession>A0A511HIR6</accession>
<feature type="active site" evidence="13">
    <location>
        <position position="488"/>
    </location>
</feature>
<evidence type="ECO:0000313" key="19">
    <source>
        <dbReference type="EMBL" id="SDE89972.1"/>
    </source>
</evidence>
<dbReference type="Proteomes" id="UP000198717">
    <property type="component" value="Unassembled WGS sequence"/>
</dbReference>
<keyword evidence="8 15" id="KW-0732">Signal</keyword>
<gene>
    <name evidence="18" type="ORF">MVI01_52460</name>
    <name evidence="19" type="ORF">SAMN04488504_114106</name>
</gene>
<reference evidence="18 21" key="2">
    <citation type="submission" date="2019-07" db="EMBL/GenBank/DDBJ databases">
        <title>Whole genome shotgun sequence of Myxococcus virescens NBRC 100334.</title>
        <authorList>
            <person name="Hosoyama A."/>
            <person name="Uohara A."/>
            <person name="Ohji S."/>
            <person name="Ichikawa N."/>
        </authorList>
    </citation>
    <scope>NUCLEOTIDE SEQUENCE [LARGE SCALE GENOMIC DNA]</scope>
    <source>
        <strain evidence="18 21">NBRC 100334</strain>
    </source>
</reference>
<evidence type="ECO:0000256" key="7">
    <source>
        <dbReference type="ARBA" id="ARBA00022723"/>
    </source>
</evidence>
<feature type="compositionally biased region" description="Basic and acidic residues" evidence="14">
    <location>
        <begin position="44"/>
        <end position="60"/>
    </location>
</feature>
<evidence type="ECO:0000256" key="13">
    <source>
        <dbReference type="PIRSR" id="PIRSR602169-1"/>
    </source>
</evidence>
<dbReference type="Pfam" id="PF04151">
    <property type="entry name" value="PPC"/>
    <property type="match status" value="1"/>
</dbReference>
<dbReference type="Gene3D" id="3.40.30.160">
    <property type="entry name" value="Collagenase ColT, N-terminal domain"/>
    <property type="match status" value="1"/>
</dbReference>
<dbReference type="Pfam" id="PF01752">
    <property type="entry name" value="Peptidase_M9"/>
    <property type="match status" value="1"/>
</dbReference>
<evidence type="ECO:0000313" key="18">
    <source>
        <dbReference type="EMBL" id="GEL73462.1"/>
    </source>
</evidence>
<dbReference type="EMBL" id="BJVY01000034">
    <property type="protein sequence ID" value="GEL73462.1"/>
    <property type="molecule type" value="Genomic_DNA"/>
</dbReference>
<protein>
    <recommendedName>
        <fullName evidence="4">microbial collagenase</fullName>
        <ecNumber evidence="4">3.4.24.3</ecNumber>
    </recommendedName>
</protein>
<sequence length="746" mass="81883">MRSPIPDWCRCHIVLAICCLALFAPGADARPGGPLPADPAQRVHGLEHAHQRIQPDERQPDVSPEQLRQALTPPAPKRFLLACDTAAFGSATGTALVTLVKGSSTECINTLFSVTGTLARQVFIESKMVTIANALTTSAQGYGGNNNGQTLQLIMFLRAGYYVQYYAPDVVGSYGTALANAIRPALAAFVANSHFRDVNDDHGAVLREFVTLIDSAGENARHLGTFKGLLDRFNNTALASWYMRSATNNVFVGLFRGHYNDAFVAAVQQDPSIIDSLDSFGLRTEHLLGTDNQYLSVNAARELSRFLQYPGTLQTKTRPKVKALITSHSMTGPTAGVWVGAAEMADFYDGANCAYYGICDFRRALEQAVLRVTHNCGATLRMRAQEMTATQLTQSCGQLATQESYFHDKLKTGRLPVASDNNTSLEMVIFDSSLDYQTYAGALFGIDTNNGGMYLEGDPAASGNQARFIAYEAEWVRPAFEIWNLRHEYVHYLDGRFNMKGDFGDSISQPTIWWIEGLGEYISKQDDNASAVELGTSKSFQLSQILRNDYNSGTERVYYWGYLAVRFMFERHPAQVDTFVGQFRAGNYTGYRASLDSLDSANDAEFHQWIDCVSTATDPSTCANPDPGPGPGSGTPCTGADTRMLDNGCYRGPLAGDNIQYFYLWVPAGARNLRFQMSGGTGNADLYVRANQWPSTTAYDYRPYLAGNDEVVDIPSPLTGVYYYAMVRSRAAFAGVKLEARFDATP</sequence>
<evidence type="ECO:0000256" key="6">
    <source>
        <dbReference type="ARBA" id="ARBA00022670"/>
    </source>
</evidence>
<feature type="signal peptide" evidence="15">
    <location>
        <begin position="1"/>
        <end position="29"/>
    </location>
</feature>
<reference evidence="19 20" key="1">
    <citation type="submission" date="2016-10" db="EMBL/GenBank/DDBJ databases">
        <authorList>
            <person name="Varghese N."/>
            <person name="Submissions S."/>
        </authorList>
    </citation>
    <scope>NUCLEOTIDE SEQUENCE [LARGE SCALE GENOMIC DNA]</scope>
    <source>
        <strain evidence="19 20">DSM 2260</strain>
    </source>
</reference>
<dbReference type="InterPro" id="IPR013661">
    <property type="entry name" value="Peptidase_M9_N_dom"/>
</dbReference>
<dbReference type="Proteomes" id="UP000321224">
    <property type="component" value="Unassembled WGS sequence"/>
</dbReference>
<comment type="subcellular location">
    <subcellularLocation>
        <location evidence="3">Secreted</location>
    </subcellularLocation>
</comment>
<dbReference type="Gene3D" id="1.10.390.20">
    <property type="match status" value="1"/>
</dbReference>
<dbReference type="GO" id="GO:0006508">
    <property type="term" value="P:proteolysis"/>
    <property type="evidence" value="ECO:0007669"/>
    <property type="project" value="UniProtKB-KW"/>
</dbReference>
<keyword evidence="20" id="KW-1185">Reference proteome</keyword>
<name>A0A511HIR6_9BACT</name>